<protein>
    <submittedName>
        <fullName evidence="1">DUF5025 domain-containing protein</fullName>
    </submittedName>
</protein>
<dbReference type="InterPro" id="IPR032206">
    <property type="entry name" value="DUF5025"/>
</dbReference>
<dbReference type="EMBL" id="JAUKPO010000004">
    <property type="protein sequence ID" value="MDO1446455.1"/>
    <property type="molecule type" value="Genomic_DNA"/>
</dbReference>
<gene>
    <name evidence="1" type="ORF">Q0590_09360</name>
</gene>
<dbReference type="Pfam" id="PF16428">
    <property type="entry name" value="DUF5025"/>
    <property type="match status" value="1"/>
</dbReference>
<dbReference type="PROSITE" id="PS51257">
    <property type="entry name" value="PROKAR_LIPOPROTEIN"/>
    <property type="match status" value="1"/>
</dbReference>
<proteinExistence type="predicted"/>
<evidence type="ECO:0000313" key="1">
    <source>
        <dbReference type="EMBL" id="MDO1446455.1"/>
    </source>
</evidence>
<sequence length="189" mass="21759">MNAKYILWIFLLLLSGCFPDDPDLEFTLPPETQEGKNTVGFLKNDEVWVNYGKDCKFIGGCQESIESSFYTYKEGKTLLLTALQLIRRDRKLAVSQHFDISLDNIKGTGVYLIDGTRPDDRVSFSDETRNVNHYYLIDSTKTPFNLYITKIDTIADIVSGRFEGVLYHHTNKKDSIIIREGRFDINIKE</sequence>
<accession>A0ABT8R6Y3</accession>
<keyword evidence="2" id="KW-1185">Reference proteome</keyword>
<name>A0ABT8R6Y3_9BACT</name>
<dbReference type="Proteomes" id="UP001168528">
    <property type="component" value="Unassembled WGS sequence"/>
</dbReference>
<dbReference type="RefSeq" id="WP_302037259.1">
    <property type="nucleotide sequence ID" value="NZ_JAUKPO010000004.1"/>
</dbReference>
<evidence type="ECO:0000313" key="2">
    <source>
        <dbReference type="Proteomes" id="UP001168528"/>
    </source>
</evidence>
<reference evidence="1" key="1">
    <citation type="submission" date="2023-07" db="EMBL/GenBank/DDBJ databases">
        <title>The genome sequence of Rhodocytophaga aerolata KACC 12507.</title>
        <authorList>
            <person name="Zhang X."/>
        </authorList>
    </citation>
    <scope>NUCLEOTIDE SEQUENCE</scope>
    <source>
        <strain evidence="1">KACC 12507</strain>
    </source>
</reference>
<comment type="caution">
    <text evidence="1">The sequence shown here is derived from an EMBL/GenBank/DDBJ whole genome shotgun (WGS) entry which is preliminary data.</text>
</comment>
<organism evidence="1 2">
    <name type="scientific">Rhodocytophaga aerolata</name>
    <dbReference type="NCBI Taxonomy" id="455078"/>
    <lineage>
        <taxon>Bacteria</taxon>
        <taxon>Pseudomonadati</taxon>
        <taxon>Bacteroidota</taxon>
        <taxon>Cytophagia</taxon>
        <taxon>Cytophagales</taxon>
        <taxon>Rhodocytophagaceae</taxon>
        <taxon>Rhodocytophaga</taxon>
    </lineage>
</organism>